<sequence length="317" mass="33197">MSYSSGPSTFFLPPQSMNFHDDNENASAGEPSTSALTASAPQYGLNLPPVTFTVHNAGGHSRITNVNGDHITTNINCVRCYCVARDEDGGGDGDGDEARRRCAHRTGASGEEGREALALALALALLLSLALALAKHRAEAQAEHDRDDKRSPQTPAAAAAAAVSIQFNLALGGPSCEGQIGKDESKNGGEAPTSVLTASVCVCRLNTHLAPVTFTAHNAGDGSTTTNVHGDHTTNITCVRAGGRRTEDGEENDHAASARHPTKRDDSTSPDRKQSSSTHATAAISIQLNIESQIVVSYRVMAMSTGVLFVFLFLMTG</sequence>
<feature type="compositionally biased region" description="Basic and acidic residues" evidence="1">
    <location>
        <begin position="263"/>
        <end position="274"/>
    </location>
</feature>
<feature type="transmembrane region" description="Helical" evidence="2">
    <location>
        <begin position="296"/>
        <end position="315"/>
    </location>
</feature>
<dbReference type="Proteomes" id="UP000076532">
    <property type="component" value="Unassembled WGS sequence"/>
</dbReference>
<evidence type="ECO:0000313" key="3">
    <source>
        <dbReference type="EMBL" id="KZP26370.1"/>
    </source>
</evidence>
<feature type="region of interest" description="Disordered" evidence="1">
    <location>
        <begin position="1"/>
        <end position="40"/>
    </location>
</feature>
<evidence type="ECO:0000256" key="1">
    <source>
        <dbReference type="SAM" id="MobiDB-lite"/>
    </source>
</evidence>
<feature type="region of interest" description="Disordered" evidence="1">
    <location>
        <begin position="241"/>
        <end position="280"/>
    </location>
</feature>
<dbReference type="EMBL" id="KV417515">
    <property type="protein sequence ID" value="KZP26370.1"/>
    <property type="molecule type" value="Genomic_DNA"/>
</dbReference>
<gene>
    <name evidence="3" type="ORF">FIBSPDRAFT_1040910</name>
</gene>
<accession>A0A166PRH6</accession>
<name>A0A166PRH6_9AGAM</name>
<keyword evidence="2" id="KW-1133">Transmembrane helix</keyword>
<evidence type="ECO:0000313" key="4">
    <source>
        <dbReference type="Proteomes" id="UP000076532"/>
    </source>
</evidence>
<proteinExistence type="predicted"/>
<feature type="compositionally biased region" description="Basic and acidic residues" evidence="1">
    <location>
        <begin position="244"/>
        <end position="256"/>
    </location>
</feature>
<keyword evidence="2" id="KW-0472">Membrane</keyword>
<protein>
    <submittedName>
        <fullName evidence="3">Uncharacterized protein</fullName>
    </submittedName>
</protein>
<keyword evidence="2" id="KW-0812">Transmembrane</keyword>
<organism evidence="3 4">
    <name type="scientific">Athelia psychrophila</name>
    <dbReference type="NCBI Taxonomy" id="1759441"/>
    <lineage>
        <taxon>Eukaryota</taxon>
        <taxon>Fungi</taxon>
        <taxon>Dikarya</taxon>
        <taxon>Basidiomycota</taxon>
        <taxon>Agaricomycotina</taxon>
        <taxon>Agaricomycetes</taxon>
        <taxon>Agaricomycetidae</taxon>
        <taxon>Atheliales</taxon>
        <taxon>Atheliaceae</taxon>
        <taxon>Athelia</taxon>
    </lineage>
</organism>
<feature type="compositionally biased region" description="Polar residues" evidence="1">
    <location>
        <begin position="30"/>
        <end position="40"/>
    </location>
</feature>
<reference evidence="3 4" key="1">
    <citation type="journal article" date="2016" name="Mol. Biol. Evol.">
        <title>Comparative Genomics of Early-Diverging Mushroom-Forming Fungi Provides Insights into the Origins of Lignocellulose Decay Capabilities.</title>
        <authorList>
            <person name="Nagy L.G."/>
            <person name="Riley R."/>
            <person name="Tritt A."/>
            <person name="Adam C."/>
            <person name="Daum C."/>
            <person name="Floudas D."/>
            <person name="Sun H."/>
            <person name="Yadav J.S."/>
            <person name="Pangilinan J."/>
            <person name="Larsson K.H."/>
            <person name="Matsuura K."/>
            <person name="Barry K."/>
            <person name="Labutti K."/>
            <person name="Kuo R."/>
            <person name="Ohm R.A."/>
            <person name="Bhattacharya S.S."/>
            <person name="Shirouzu T."/>
            <person name="Yoshinaga Y."/>
            <person name="Martin F.M."/>
            <person name="Grigoriev I.V."/>
            <person name="Hibbett D.S."/>
        </authorList>
    </citation>
    <scope>NUCLEOTIDE SEQUENCE [LARGE SCALE GENOMIC DNA]</scope>
    <source>
        <strain evidence="3 4">CBS 109695</strain>
    </source>
</reference>
<evidence type="ECO:0000256" key="2">
    <source>
        <dbReference type="SAM" id="Phobius"/>
    </source>
</evidence>
<keyword evidence="4" id="KW-1185">Reference proteome</keyword>
<dbReference type="AlphaFoldDB" id="A0A166PRH6"/>